<sequence>MSSITGRSVLSSICCAFWENSGREEAEPIKFQRSVSHLDGLEDDDDLRGVRDRLLDRCIHGSETEKGERAELLLELGPEQAQLEQDVKQTVESEEGEDQRSITLIHRLSSASESADCHRRICNGIIRCCVITSEFERLQCLGGHFHAVHLEDLPATVQVGEVLLERIIPNLNVDLRNVDHVVGVEPADEFGELLGFLEEIKDQSTNYKLQSPKIRLQSTEFKVKTTNYKDHTLTLSWVTLRSLAYRTNCETYVMMERRSGRREIMSSTWTVLSVNVVRYRIEQSVTPISMRSVRRSNLDEPAHAQLPEGGLEREFDVLPRQFVRARTHLRIRSRIYRTRPLPYLGVRWESFVVRLLMGEVKGDERCVKTISTRTANVYAKPYSTRQFMDDLPYQSQDYVRIAVGQIRSVIVDQLEPATTEHSEGLKERNDL</sequence>
<keyword evidence="2" id="KW-1185">Reference proteome</keyword>
<evidence type="ECO:0000313" key="2">
    <source>
        <dbReference type="Proteomes" id="UP000005239"/>
    </source>
</evidence>
<evidence type="ECO:0000313" key="1">
    <source>
        <dbReference type="EnsemblMetazoa" id="PPA31500.1"/>
    </source>
</evidence>
<reference evidence="1" key="2">
    <citation type="submission" date="2022-06" db="UniProtKB">
        <authorList>
            <consortium name="EnsemblMetazoa"/>
        </authorList>
    </citation>
    <scope>IDENTIFICATION</scope>
    <source>
        <strain evidence="1">PS312</strain>
    </source>
</reference>
<accession>A0A8R1YN13</accession>
<proteinExistence type="predicted"/>
<organism evidence="1 2">
    <name type="scientific">Pristionchus pacificus</name>
    <name type="common">Parasitic nematode worm</name>
    <dbReference type="NCBI Taxonomy" id="54126"/>
    <lineage>
        <taxon>Eukaryota</taxon>
        <taxon>Metazoa</taxon>
        <taxon>Ecdysozoa</taxon>
        <taxon>Nematoda</taxon>
        <taxon>Chromadorea</taxon>
        <taxon>Rhabditida</taxon>
        <taxon>Rhabditina</taxon>
        <taxon>Diplogasteromorpha</taxon>
        <taxon>Diplogasteroidea</taxon>
        <taxon>Neodiplogasteridae</taxon>
        <taxon>Pristionchus</taxon>
    </lineage>
</organism>
<accession>A0A2A6BV08</accession>
<dbReference type="AlphaFoldDB" id="A0A2A6BV08"/>
<dbReference type="Proteomes" id="UP000005239">
    <property type="component" value="Unassembled WGS sequence"/>
</dbReference>
<gene>
    <name evidence="1" type="primary">WBGene00204365</name>
</gene>
<dbReference type="EnsemblMetazoa" id="PPA31500.1">
    <property type="protein sequence ID" value="PPA31500.1"/>
    <property type="gene ID" value="WBGene00204365"/>
</dbReference>
<protein>
    <submittedName>
        <fullName evidence="1">Uncharacterized protein</fullName>
    </submittedName>
</protein>
<name>A0A2A6BV08_PRIPA</name>
<reference evidence="2" key="1">
    <citation type="journal article" date="2008" name="Nat. Genet.">
        <title>The Pristionchus pacificus genome provides a unique perspective on nematode lifestyle and parasitism.</title>
        <authorList>
            <person name="Dieterich C."/>
            <person name="Clifton S.W."/>
            <person name="Schuster L.N."/>
            <person name="Chinwalla A."/>
            <person name="Delehaunty K."/>
            <person name="Dinkelacker I."/>
            <person name="Fulton L."/>
            <person name="Fulton R."/>
            <person name="Godfrey J."/>
            <person name="Minx P."/>
            <person name="Mitreva M."/>
            <person name="Roeseler W."/>
            <person name="Tian H."/>
            <person name="Witte H."/>
            <person name="Yang S.P."/>
            <person name="Wilson R.K."/>
            <person name="Sommer R.J."/>
        </authorList>
    </citation>
    <scope>NUCLEOTIDE SEQUENCE [LARGE SCALE GENOMIC DNA]</scope>
    <source>
        <strain evidence="2">PS312</strain>
    </source>
</reference>